<evidence type="ECO:0000313" key="3">
    <source>
        <dbReference type="Proteomes" id="UP000051936"/>
    </source>
</evidence>
<keyword evidence="3" id="KW-1185">Reference proteome</keyword>
<feature type="region of interest" description="Disordered" evidence="1">
    <location>
        <begin position="85"/>
        <end position="105"/>
    </location>
</feature>
<reference evidence="2 3" key="1">
    <citation type="submission" date="2015-09" db="EMBL/GenBank/DDBJ databases">
        <title>Draft Genome Sequence of Bradyrhizobium manausense Strain BR 3351T, a Novel Symbiotic Nitrogen-Fixing Alphaproteobacterium Isolated from Brazilian Amazon Rain Forest.</title>
        <authorList>
            <person name="De Araujo J.L."/>
            <person name="Zilli J.E."/>
        </authorList>
    </citation>
    <scope>NUCLEOTIDE SEQUENCE [LARGE SCALE GENOMIC DNA]</scope>
    <source>
        <strain evidence="2 3">BR3351</strain>
    </source>
</reference>
<organism evidence="2 3">
    <name type="scientific">Bradyrhizobium manausense</name>
    <dbReference type="NCBI Taxonomy" id="989370"/>
    <lineage>
        <taxon>Bacteria</taxon>
        <taxon>Pseudomonadati</taxon>
        <taxon>Pseudomonadota</taxon>
        <taxon>Alphaproteobacteria</taxon>
        <taxon>Hyphomicrobiales</taxon>
        <taxon>Nitrobacteraceae</taxon>
        <taxon>Bradyrhizobium</taxon>
    </lineage>
</organism>
<name>A0A0R3CWY3_9BRAD</name>
<gene>
    <name evidence="2" type="ORF">AOQ71_36265</name>
</gene>
<proteinExistence type="predicted"/>
<comment type="caution">
    <text evidence="2">The sequence shown here is derived from an EMBL/GenBank/DDBJ whole genome shotgun (WGS) entry which is preliminary data.</text>
</comment>
<dbReference type="Proteomes" id="UP000051936">
    <property type="component" value="Unassembled WGS sequence"/>
</dbReference>
<dbReference type="AlphaFoldDB" id="A0A0R3CWY3"/>
<evidence type="ECO:0000313" key="2">
    <source>
        <dbReference type="EMBL" id="KRQ02051.1"/>
    </source>
</evidence>
<evidence type="ECO:0000256" key="1">
    <source>
        <dbReference type="SAM" id="MobiDB-lite"/>
    </source>
</evidence>
<dbReference type="EMBL" id="LJYG01000111">
    <property type="protein sequence ID" value="KRQ02051.1"/>
    <property type="molecule type" value="Genomic_DNA"/>
</dbReference>
<protein>
    <submittedName>
        <fullName evidence="2">Uncharacterized protein</fullName>
    </submittedName>
</protein>
<sequence>MAARYTPIERLNISSVTSSTGQRSDEIPALLIRASIWPKRFSTAATTLRIINIGSKAFRLDAQLANERGGLACRTRIDVVHGNVETAPTKHKSRRLADSATSASD</sequence>
<accession>A0A0R3CWY3</accession>